<organism evidence="3 4">
    <name type="scientific">Trapa incisa</name>
    <dbReference type="NCBI Taxonomy" id="236973"/>
    <lineage>
        <taxon>Eukaryota</taxon>
        <taxon>Viridiplantae</taxon>
        <taxon>Streptophyta</taxon>
        <taxon>Embryophyta</taxon>
        <taxon>Tracheophyta</taxon>
        <taxon>Spermatophyta</taxon>
        <taxon>Magnoliopsida</taxon>
        <taxon>eudicotyledons</taxon>
        <taxon>Gunneridae</taxon>
        <taxon>Pentapetalae</taxon>
        <taxon>rosids</taxon>
        <taxon>malvids</taxon>
        <taxon>Myrtales</taxon>
        <taxon>Lythraceae</taxon>
        <taxon>Trapa</taxon>
    </lineage>
</organism>
<sequence length="210" mass="22803">MAEGAGGAAANGGSDEKVLDFLDSVDSYLTTMESLAPILRQGWFDLASARHSMGVFRVSSASLDLKDHSASTYLQMVGHESDDSFVGQPSFSLCKWASADNKSCCSEEEIPDSQLRHRGTSRLSENQEQNSNGDDSLKTVDDLVKKERSKTLSVFGTLVSPKLRTAQLSFETALEVLVEAANIRSSMLSAYSQVQKQMEDTREGEIGPIP</sequence>
<keyword evidence="4" id="KW-1185">Reference proteome</keyword>
<feature type="region of interest" description="Disordered" evidence="2">
    <location>
        <begin position="108"/>
        <end position="139"/>
    </location>
</feature>
<evidence type="ECO:0000256" key="2">
    <source>
        <dbReference type="SAM" id="MobiDB-lite"/>
    </source>
</evidence>
<dbReference type="AlphaFoldDB" id="A0AAN7GGX6"/>
<dbReference type="InterPro" id="IPR040357">
    <property type="entry name" value="Vma22/CCDC115"/>
</dbReference>
<dbReference type="GO" id="GO:0070072">
    <property type="term" value="P:vacuolar proton-transporting V-type ATPase complex assembly"/>
    <property type="evidence" value="ECO:0007669"/>
    <property type="project" value="InterPro"/>
</dbReference>
<dbReference type="Pfam" id="PF21730">
    <property type="entry name" value="Vma22_CCDC115"/>
    <property type="match status" value="1"/>
</dbReference>
<reference evidence="3 4" key="1">
    <citation type="journal article" date="2023" name="Hortic Res">
        <title>Pangenome of water caltrop reveals structural variations and asymmetric subgenome divergence after allopolyploidization.</title>
        <authorList>
            <person name="Zhang X."/>
            <person name="Chen Y."/>
            <person name="Wang L."/>
            <person name="Yuan Y."/>
            <person name="Fang M."/>
            <person name="Shi L."/>
            <person name="Lu R."/>
            <person name="Comes H.P."/>
            <person name="Ma Y."/>
            <person name="Chen Y."/>
            <person name="Huang G."/>
            <person name="Zhou Y."/>
            <person name="Zheng Z."/>
            <person name="Qiu Y."/>
        </authorList>
    </citation>
    <scope>NUCLEOTIDE SEQUENCE [LARGE SCALE GENOMIC DNA]</scope>
    <source>
        <tissue evidence="3">Roots</tissue>
    </source>
</reference>
<accession>A0AAN7GGX6</accession>
<dbReference type="Proteomes" id="UP001345219">
    <property type="component" value="Chromosome 10"/>
</dbReference>
<comment type="caution">
    <text evidence="3">The sequence shown here is derived from an EMBL/GenBank/DDBJ whole genome shotgun (WGS) entry which is preliminary data.</text>
</comment>
<feature type="compositionally biased region" description="Polar residues" evidence="2">
    <location>
        <begin position="121"/>
        <end position="134"/>
    </location>
</feature>
<dbReference type="EMBL" id="JAXIOK010000021">
    <property type="protein sequence ID" value="KAK4745766.1"/>
    <property type="molecule type" value="Genomic_DNA"/>
</dbReference>
<gene>
    <name evidence="3" type="ORF">SAY87_012078</name>
</gene>
<evidence type="ECO:0000256" key="1">
    <source>
        <dbReference type="ARBA" id="ARBA00093634"/>
    </source>
</evidence>
<name>A0AAN7GGX6_9MYRT</name>
<proteinExistence type="predicted"/>
<protein>
    <recommendedName>
        <fullName evidence="1">Vacuolar ATPase assembly protein VMA22</fullName>
    </recommendedName>
</protein>
<evidence type="ECO:0000313" key="3">
    <source>
        <dbReference type="EMBL" id="KAK4745766.1"/>
    </source>
</evidence>
<evidence type="ECO:0000313" key="4">
    <source>
        <dbReference type="Proteomes" id="UP001345219"/>
    </source>
</evidence>
<dbReference type="PANTHER" id="PTHR31996:SF2">
    <property type="entry name" value="COILED-COIL DOMAIN-CONTAINING PROTEIN 115"/>
    <property type="match status" value="1"/>
</dbReference>
<dbReference type="GO" id="GO:0051082">
    <property type="term" value="F:unfolded protein binding"/>
    <property type="evidence" value="ECO:0007669"/>
    <property type="project" value="TreeGrafter"/>
</dbReference>
<dbReference type="PANTHER" id="PTHR31996">
    <property type="entry name" value="COILED-COIL DOMAIN-CONTAINING PROTEIN 115"/>
    <property type="match status" value="1"/>
</dbReference>